<dbReference type="InterPro" id="IPR022692">
    <property type="entry name" value="Gemini_AL1_REP_central"/>
</dbReference>
<gene>
    <name evidence="19" type="primary">C1</name>
</gene>
<evidence type="ECO:0000256" key="11">
    <source>
        <dbReference type="ARBA" id="ARBA00022801"/>
    </source>
</evidence>
<evidence type="ECO:0000313" key="19">
    <source>
        <dbReference type="EMBL" id="ANU06094.1"/>
    </source>
</evidence>
<comment type="subunit">
    <text evidence="16">Homooligomer.</text>
</comment>
<keyword evidence="13 16" id="KW-0238">DNA-binding</keyword>
<evidence type="ECO:0000256" key="3">
    <source>
        <dbReference type="ARBA" id="ARBA00022562"/>
    </source>
</evidence>
<evidence type="ECO:0000256" key="15">
    <source>
        <dbReference type="PIRSR" id="PIRSR601191-2"/>
    </source>
</evidence>
<keyword evidence="12 16" id="KW-0190">Covalent protein-DNA linkage</keyword>
<evidence type="ECO:0000256" key="1">
    <source>
        <dbReference type="ARBA" id="ARBA00004147"/>
    </source>
</evidence>
<feature type="region of interest" description="Disordered" evidence="17">
    <location>
        <begin position="250"/>
        <end position="271"/>
    </location>
</feature>
<keyword evidence="5 16" id="KW-0548">Nucleotidyltransferase</keyword>
<dbReference type="InterPro" id="IPR001191">
    <property type="entry name" value="Gemini_AL1_REP"/>
</dbReference>
<keyword evidence="16" id="KW-0347">Helicase</keyword>
<name>A0A1B1RV19_9GEMI</name>
<evidence type="ECO:0000259" key="18">
    <source>
        <dbReference type="PROSITE" id="PS52020"/>
    </source>
</evidence>
<dbReference type="GO" id="GO:0005524">
    <property type="term" value="F:ATP binding"/>
    <property type="evidence" value="ECO:0007669"/>
    <property type="project" value="UniProtKB-KW"/>
</dbReference>
<keyword evidence="16" id="KW-0067">ATP-binding</keyword>
<proteinExistence type="inferred from homology"/>
<dbReference type="GO" id="GO:0016779">
    <property type="term" value="F:nucleotidyltransferase activity"/>
    <property type="evidence" value="ECO:0007669"/>
    <property type="project" value="UniProtKB-KW"/>
</dbReference>
<dbReference type="GO" id="GO:0005198">
    <property type="term" value="F:structural molecule activity"/>
    <property type="evidence" value="ECO:0007669"/>
    <property type="project" value="InterPro"/>
</dbReference>
<comment type="subcellular location">
    <subcellularLocation>
        <location evidence="1 16">Host nucleus</location>
    </subcellularLocation>
</comment>
<evidence type="ECO:0000256" key="12">
    <source>
        <dbReference type="ARBA" id="ARBA00023124"/>
    </source>
</evidence>
<dbReference type="GO" id="GO:0004386">
    <property type="term" value="F:helicase activity"/>
    <property type="evidence" value="ECO:0007669"/>
    <property type="project" value="UniProtKB-KW"/>
</dbReference>
<keyword evidence="3 16" id="KW-1048">Host nucleus</keyword>
<evidence type="ECO:0000256" key="17">
    <source>
        <dbReference type="SAM" id="MobiDB-lite"/>
    </source>
</evidence>
<dbReference type="GO" id="GO:0003677">
    <property type="term" value="F:DNA binding"/>
    <property type="evidence" value="ECO:0007669"/>
    <property type="project" value="UniProtKB-KW"/>
</dbReference>
<dbReference type="GO" id="GO:0016888">
    <property type="term" value="F:DNA endonuclease activity, producing 5'-phosphomonoesters"/>
    <property type="evidence" value="ECO:0007669"/>
    <property type="project" value="InterPro"/>
</dbReference>
<keyword evidence="10 16" id="KW-0255">Endonuclease</keyword>
<evidence type="ECO:0000256" key="13">
    <source>
        <dbReference type="ARBA" id="ARBA00023125"/>
    </source>
</evidence>
<dbReference type="EMBL" id="KU522121">
    <property type="protein sequence ID" value="ANU06094.1"/>
    <property type="molecule type" value="Genomic_DNA"/>
</dbReference>
<feature type="binding site" evidence="15">
    <location>
        <position position="107"/>
    </location>
    <ligand>
        <name>a divalent metal cation</name>
        <dbReference type="ChEBI" id="CHEBI:60240"/>
    </ligand>
</feature>
<dbReference type="PROSITE" id="PS52020">
    <property type="entry name" value="CRESS_DNA_REP"/>
    <property type="match status" value="1"/>
</dbReference>
<evidence type="ECO:0000256" key="4">
    <source>
        <dbReference type="ARBA" id="ARBA00022679"/>
    </source>
</evidence>
<dbReference type="GO" id="GO:0046872">
    <property type="term" value="F:metal ion binding"/>
    <property type="evidence" value="ECO:0007669"/>
    <property type="project" value="UniProtKB-KW"/>
</dbReference>
<keyword evidence="7 16" id="KW-0540">Nuclease</keyword>
<comment type="similarity">
    <text evidence="2 16">Belongs to the geminiviridae Rep protein family.</text>
</comment>
<reference evidence="19" key="1">
    <citation type="submission" date="2016-01" db="EMBL/GenBank/DDBJ databases">
        <authorList>
            <person name="Oliw E.H."/>
        </authorList>
    </citation>
    <scope>NUCLEOTIDE SEQUENCE</scope>
    <source>
        <strain evidence="19">RK-1</strain>
    </source>
</reference>
<feature type="binding site" evidence="15">
    <location>
        <position position="51"/>
    </location>
    <ligand>
        <name>a divalent metal cation</name>
        <dbReference type="ChEBI" id="CHEBI:60240"/>
    </ligand>
</feature>
<feature type="compositionally biased region" description="Basic and acidic residues" evidence="17">
    <location>
        <begin position="259"/>
        <end position="271"/>
    </location>
</feature>
<evidence type="ECO:0000256" key="2">
    <source>
        <dbReference type="ARBA" id="ARBA00006240"/>
    </source>
</evidence>
<evidence type="ECO:0000256" key="6">
    <source>
        <dbReference type="ARBA" id="ARBA00022705"/>
    </source>
</evidence>
<evidence type="ECO:0000256" key="9">
    <source>
        <dbReference type="ARBA" id="ARBA00022741"/>
    </source>
</evidence>
<evidence type="ECO:0000256" key="16">
    <source>
        <dbReference type="RuleBase" id="RU361249"/>
    </source>
</evidence>
<keyword evidence="11 16" id="KW-0378">Hydrolase</keyword>
<keyword evidence="8 15" id="KW-0479">Metal-binding</keyword>
<dbReference type="GO" id="GO:0042025">
    <property type="term" value="C:host cell nucleus"/>
    <property type="evidence" value="ECO:0007669"/>
    <property type="project" value="UniProtKB-SubCell"/>
</dbReference>
<keyword evidence="9 16" id="KW-0547">Nucleotide-binding</keyword>
<feature type="binding site" evidence="15">
    <location>
        <position position="61"/>
    </location>
    <ligand>
        <name>a divalent metal cation</name>
        <dbReference type="ChEBI" id="CHEBI:60240"/>
    </ligand>
</feature>
<comment type="cofactor">
    <cofactor evidence="16">
        <name>Mn(2+)</name>
        <dbReference type="ChEBI" id="CHEBI:29035"/>
    </cofactor>
</comment>
<dbReference type="GO" id="GO:0006260">
    <property type="term" value="P:DNA replication"/>
    <property type="evidence" value="ECO:0007669"/>
    <property type="project" value="UniProtKB-KW"/>
</dbReference>
<dbReference type="InterPro" id="IPR001301">
    <property type="entry name" value="Gemini_AL1_CLV"/>
</dbReference>
<accession>A0A1B1RV19</accession>
<protein>
    <recommendedName>
        <fullName evidence="16">Replication-associated protein</fullName>
        <shortName evidence="16">Rep</shortName>
        <ecNumber evidence="16">3.1.21.-</ecNumber>
    </recommendedName>
</protein>
<evidence type="ECO:0000256" key="7">
    <source>
        <dbReference type="ARBA" id="ARBA00022722"/>
    </source>
</evidence>
<dbReference type="PRINTS" id="PR00227">
    <property type="entry name" value="GEMCOATAL1"/>
</dbReference>
<organism evidence="19">
    <name type="scientific">Grapevine geminivirus</name>
    <dbReference type="NCBI Taxonomy" id="1177191"/>
    <lineage>
        <taxon>Viruses</taxon>
        <taxon>Monodnaviria</taxon>
        <taxon>Shotokuvirae</taxon>
        <taxon>Cressdnaviricota</taxon>
        <taxon>Repensiviricetes</taxon>
        <taxon>Geplafuvirales</taxon>
        <taxon>Geminiviridae</taxon>
        <taxon>Grablovirus</taxon>
        <taxon>Grablovirus vitis</taxon>
        <taxon>Grapevine red blotch virus</taxon>
    </lineage>
</organism>
<keyword evidence="4 16" id="KW-0808">Transferase</keyword>
<dbReference type="PRINTS" id="PR00228">
    <property type="entry name" value="GEMCOATCLVL1"/>
</dbReference>
<feature type="domain" description="CRESS-DNA virus Rep endonuclease" evidence="18">
    <location>
        <begin position="11"/>
        <end position="116"/>
    </location>
</feature>
<feature type="binding site" evidence="15">
    <location>
        <position position="59"/>
    </location>
    <ligand>
        <name>a divalent metal cation</name>
        <dbReference type="ChEBI" id="CHEBI:60240"/>
    </ligand>
</feature>
<dbReference type="EC" id="3.1.21.-" evidence="16"/>
<dbReference type="SUPFAM" id="SSF55464">
    <property type="entry name" value="Origin of replication-binding domain, RBD-like"/>
    <property type="match status" value="1"/>
</dbReference>
<sequence length="271" mass="31653">MAKMASTSSFNLRSKNFFLTYPQCPVHKQFALDLFKSKFSKTLNYALIAEEKHQDGEPHLHALLIFKKRQAIRNPKHFDITISSHSYHPNITKPRDVTDVLNYVGKDGDTVEFGTKPTLKPKRQSRELDFGEYLRVANSKEEFLQLVRNNYPYQYVLNLQRLEYFAAQTWPPAPAPHANQWTAWNNLPPEIHLWVQNELFVVRKDSARRNLGPGINNFLEQETKRVQHIIDDKLDTYYLDYVERIYNTDDELNNAGSDAPKEEEPRTIEDG</sequence>
<dbReference type="InterPro" id="IPR049912">
    <property type="entry name" value="CRESS_DNA_REP"/>
</dbReference>
<keyword evidence="6" id="KW-0235">DNA replication</keyword>
<evidence type="ECO:0000256" key="14">
    <source>
        <dbReference type="PIRSR" id="PIRSR601191-1"/>
    </source>
</evidence>
<evidence type="ECO:0000256" key="5">
    <source>
        <dbReference type="ARBA" id="ARBA00022695"/>
    </source>
</evidence>
<keyword evidence="16" id="KW-0511">Multifunctional enzyme</keyword>
<comment type="cofactor">
    <cofactor evidence="15">
        <name>Mg(2+)</name>
        <dbReference type="ChEBI" id="CHEBI:18420"/>
    </cofactor>
    <cofactor evidence="15">
        <name>Mn(2+)</name>
        <dbReference type="ChEBI" id="CHEBI:29035"/>
    </cofactor>
    <text evidence="15">Divalent metal cations, possibly Mg(2+) or Mn(2+).</text>
</comment>
<evidence type="ECO:0000256" key="10">
    <source>
        <dbReference type="ARBA" id="ARBA00022759"/>
    </source>
</evidence>
<comment type="domain">
    <text evidence="16">There are 3 rolling circle replication (RCR) motifs. RCR-2 is probably involved in metal coordination. RCR-3 is required for phosphodiester bond cleavage for initiation of RCR.</text>
</comment>
<evidence type="ECO:0000256" key="8">
    <source>
        <dbReference type="ARBA" id="ARBA00022723"/>
    </source>
</evidence>
<dbReference type="Pfam" id="PF08283">
    <property type="entry name" value="Gemini_AL1_M"/>
    <property type="match status" value="1"/>
</dbReference>
<dbReference type="Pfam" id="PF00799">
    <property type="entry name" value="Gemini_AL1"/>
    <property type="match status" value="1"/>
</dbReference>
<dbReference type="Gene3D" id="3.40.1310.20">
    <property type="match status" value="1"/>
</dbReference>
<feature type="active site" description="For DNA cleavage activity" evidence="14">
    <location>
        <position position="103"/>
    </location>
</feature>
<comment type="function">
    <text evidence="16">Essential for the replication of viral ssDNA. The closed circular ssDNA genome is first converted to a superhelical dsDNA. Rep binds a specific region at the genome origin of replication. It introduces an endonucleolytic nick within the conserved sequence 5'-TAATATTAC-3' in the intergenic region of the genome present in all geminiviruses, thereby initiating the rolling circle replication (RCR). Following cleavage, binds covalently to the 5'-phosphate of DNA as a tyrosyl ester. The cleavage gives rise to a free 3'-OH that serves as a primer for the cellular DNA polymerase. The polymerase synthesizes the (+) strand DNA by rolling circle mechanism. After one round of replication, a Rep-catalyzed nucleotidyl transfer reaction releases a circular single-stranded virus genome, thereby terminating the replication. Displays origin-specific DNA cleavage, nucleotidyl transferase, ATPase and helicase activities.</text>
</comment>